<sequence>MTPYITRALAQQIVDTVRDLCGQNVNFIDCSGTIFASTDATRIGTFHEIGQQTAERGTVIEVRENDRFTGTQQGVNLPVYHNHKMIAVIGITGNPDEVRKYAKLAERITRLLIREKELDAFNRTESDKKSYILRGLIDHEDIHPDYLRENLTRWNISEKKSWQLLRLKIHSDDGPVLSASLDTAISRLFQKLDSQLFTFVYPDEYLAVIEDKVFHRQRQILVDFALKYTGTLCIAVGNPSLIHEIADSAFSAEIAMKSMPAGCNYAEASSLDLELILASINSRNKKVFLEKTLDKLSPEDLELLRIYFSCDMSLKKTCEETYLHKNTIQYRLNHIHKKCGYNPREFQDAVRLYLALKM</sequence>
<gene>
    <name evidence="3" type="ORF">WMO75_02825</name>
</gene>
<proteinExistence type="predicted"/>
<name>A0ABV1AHR6_9FIRM</name>
<keyword evidence="4" id="KW-1185">Reference proteome</keyword>
<dbReference type="RefSeq" id="WP_291581929.1">
    <property type="nucleotide sequence ID" value="NZ_JBBMEI010000005.1"/>
</dbReference>
<dbReference type="Proteomes" id="UP001446032">
    <property type="component" value="Unassembled WGS sequence"/>
</dbReference>
<dbReference type="InterPro" id="IPR008599">
    <property type="entry name" value="Diacid_rec"/>
</dbReference>
<dbReference type="PANTHER" id="PTHR33744:SF16">
    <property type="entry name" value="CARBOHYDRATE DIACID REGULATOR"/>
    <property type="match status" value="1"/>
</dbReference>
<feature type="domain" description="PucR C-terminal helix-turn-helix" evidence="2">
    <location>
        <begin position="301"/>
        <end position="357"/>
    </location>
</feature>
<dbReference type="EMBL" id="JBBMEI010000005">
    <property type="protein sequence ID" value="MEQ2357285.1"/>
    <property type="molecule type" value="Genomic_DNA"/>
</dbReference>
<dbReference type="PANTHER" id="PTHR33744">
    <property type="entry name" value="CARBOHYDRATE DIACID REGULATOR"/>
    <property type="match status" value="1"/>
</dbReference>
<feature type="domain" description="Putative sugar diacid recognition" evidence="1">
    <location>
        <begin position="5"/>
        <end position="131"/>
    </location>
</feature>
<dbReference type="Pfam" id="PF13556">
    <property type="entry name" value="HTH_30"/>
    <property type="match status" value="1"/>
</dbReference>
<evidence type="ECO:0000259" key="1">
    <source>
        <dbReference type="Pfam" id="PF05651"/>
    </source>
</evidence>
<evidence type="ECO:0000313" key="4">
    <source>
        <dbReference type="Proteomes" id="UP001446032"/>
    </source>
</evidence>
<evidence type="ECO:0000259" key="2">
    <source>
        <dbReference type="Pfam" id="PF13556"/>
    </source>
</evidence>
<dbReference type="Gene3D" id="1.10.10.2840">
    <property type="entry name" value="PucR C-terminal helix-turn-helix domain"/>
    <property type="match status" value="1"/>
</dbReference>
<dbReference type="InterPro" id="IPR025736">
    <property type="entry name" value="PucR_C-HTH_dom"/>
</dbReference>
<dbReference type="InterPro" id="IPR051448">
    <property type="entry name" value="CdaR-like_regulators"/>
</dbReference>
<dbReference type="Pfam" id="PF05651">
    <property type="entry name" value="Diacid_rec"/>
    <property type="match status" value="1"/>
</dbReference>
<evidence type="ECO:0000313" key="3">
    <source>
        <dbReference type="EMBL" id="MEQ2357285.1"/>
    </source>
</evidence>
<accession>A0ABV1AHR6</accession>
<protein>
    <submittedName>
        <fullName evidence="3">Sugar diacid recognition domain-containing protein</fullName>
    </submittedName>
</protein>
<comment type="caution">
    <text evidence="3">The sequence shown here is derived from an EMBL/GenBank/DDBJ whole genome shotgun (WGS) entry which is preliminary data.</text>
</comment>
<dbReference type="InterPro" id="IPR042070">
    <property type="entry name" value="PucR_C-HTH_sf"/>
</dbReference>
<organism evidence="3 4">
    <name type="scientific">Blautia intestinihominis</name>
    <dbReference type="NCBI Taxonomy" id="3133152"/>
    <lineage>
        <taxon>Bacteria</taxon>
        <taxon>Bacillati</taxon>
        <taxon>Bacillota</taxon>
        <taxon>Clostridia</taxon>
        <taxon>Lachnospirales</taxon>
        <taxon>Lachnospiraceae</taxon>
        <taxon>Blautia</taxon>
    </lineage>
</organism>
<reference evidence="3 4" key="1">
    <citation type="submission" date="2024-03" db="EMBL/GenBank/DDBJ databases">
        <title>Human intestinal bacterial collection.</title>
        <authorList>
            <person name="Pauvert C."/>
            <person name="Hitch T.C.A."/>
            <person name="Clavel T."/>
        </authorList>
    </citation>
    <scope>NUCLEOTIDE SEQUENCE [LARGE SCALE GENOMIC DNA]</scope>
    <source>
        <strain evidence="3 4">CLA-AA-H95</strain>
    </source>
</reference>